<proteinExistence type="predicted"/>
<evidence type="ECO:0000313" key="1">
    <source>
        <dbReference type="EMBL" id="CAG9793907.1"/>
    </source>
</evidence>
<accession>A0A9N9WJA0</accession>
<dbReference type="OrthoDB" id="121932at2759"/>
<name>A0A9N9WJA0_9NEOP</name>
<organism evidence="1 2">
    <name type="scientific">Diatraea saccharalis</name>
    <name type="common">sugarcane borer</name>
    <dbReference type="NCBI Taxonomy" id="40085"/>
    <lineage>
        <taxon>Eukaryota</taxon>
        <taxon>Metazoa</taxon>
        <taxon>Ecdysozoa</taxon>
        <taxon>Arthropoda</taxon>
        <taxon>Hexapoda</taxon>
        <taxon>Insecta</taxon>
        <taxon>Pterygota</taxon>
        <taxon>Neoptera</taxon>
        <taxon>Endopterygota</taxon>
        <taxon>Lepidoptera</taxon>
        <taxon>Glossata</taxon>
        <taxon>Ditrysia</taxon>
        <taxon>Pyraloidea</taxon>
        <taxon>Crambidae</taxon>
        <taxon>Crambinae</taxon>
        <taxon>Diatraea</taxon>
    </lineage>
</organism>
<dbReference type="Gene3D" id="2.20.20.160">
    <property type="match status" value="1"/>
</dbReference>
<dbReference type="Proteomes" id="UP001153714">
    <property type="component" value="Chromosome 6"/>
</dbReference>
<reference evidence="1" key="2">
    <citation type="submission" date="2022-10" db="EMBL/GenBank/DDBJ databases">
        <authorList>
            <consortium name="ENA_rothamsted_submissions"/>
            <consortium name="culmorum"/>
            <person name="King R."/>
        </authorList>
    </citation>
    <scope>NUCLEOTIDE SEQUENCE</scope>
</reference>
<evidence type="ECO:0000313" key="2">
    <source>
        <dbReference type="Proteomes" id="UP001153714"/>
    </source>
</evidence>
<protein>
    <submittedName>
        <fullName evidence="1">Uncharacterized protein</fullName>
    </submittedName>
</protein>
<keyword evidence="2" id="KW-1185">Reference proteome</keyword>
<dbReference type="EMBL" id="OU893337">
    <property type="protein sequence ID" value="CAG9793907.1"/>
    <property type="molecule type" value="Genomic_DNA"/>
</dbReference>
<dbReference type="AlphaFoldDB" id="A0A9N9WJA0"/>
<sequence length="109" mass="13057">MFTTKKNILKILFSNTVPIFNVLKRVLWQEESERGLRLCGERNACAVLLHRYWRADALVRLCRCPRRRRCDSRAPPDRRIELNNRAYFQVSTNKTFQLKLSKTDFTLRK</sequence>
<reference evidence="1" key="1">
    <citation type="submission" date="2021-12" db="EMBL/GenBank/DDBJ databases">
        <authorList>
            <person name="King R."/>
        </authorList>
    </citation>
    <scope>NUCLEOTIDE SEQUENCE</scope>
</reference>
<gene>
    <name evidence="1" type="ORF">DIATSA_LOCUS11319</name>
</gene>